<dbReference type="EMBL" id="BMMW01000003">
    <property type="protein sequence ID" value="GGK57867.1"/>
    <property type="molecule type" value="Genomic_DNA"/>
</dbReference>
<dbReference type="Gene3D" id="2.30.110.10">
    <property type="entry name" value="Electron Transport, Fmn-binding Protein, Chain A"/>
    <property type="match status" value="1"/>
</dbReference>
<protein>
    <recommendedName>
        <fullName evidence="1">Pyridoxamine 5'-phosphate oxidase N-terminal domain-containing protein</fullName>
    </recommendedName>
</protein>
<proteinExistence type="predicted"/>
<reference evidence="2" key="1">
    <citation type="journal article" date="2014" name="Int. J. Syst. Evol. Microbiol.">
        <title>Complete genome sequence of Corynebacterium casei LMG S-19264T (=DSM 44701T), isolated from a smear-ripened cheese.</title>
        <authorList>
            <consortium name="US DOE Joint Genome Institute (JGI-PGF)"/>
            <person name="Walter F."/>
            <person name="Albersmeier A."/>
            <person name="Kalinowski J."/>
            <person name="Ruckert C."/>
        </authorList>
    </citation>
    <scope>NUCLEOTIDE SEQUENCE</scope>
    <source>
        <strain evidence="2">CGMCC 4.7278</strain>
    </source>
</reference>
<reference evidence="2" key="2">
    <citation type="submission" date="2020-09" db="EMBL/GenBank/DDBJ databases">
        <authorList>
            <person name="Sun Q."/>
            <person name="Zhou Y."/>
        </authorList>
    </citation>
    <scope>NUCLEOTIDE SEQUENCE</scope>
    <source>
        <strain evidence="2">CGMCC 4.7278</strain>
    </source>
</reference>
<organism evidence="2 3">
    <name type="scientific">Nocardia camponoti</name>
    <dbReference type="NCBI Taxonomy" id="1616106"/>
    <lineage>
        <taxon>Bacteria</taxon>
        <taxon>Bacillati</taxon>
        <taxon>Actinomycetota</taxon>
        <taxon>Actinomycetes</taxon>
        <taxon>Mycobacteriales</taxon>
        <taxon>Nocardiaceae</taxon>
        <taxon>Nocardia</taxon>
    </lineage>
</organism>
<dbReference type="RefSeq" id="WP_229684044.1">
    <property type="nucleotide sequence ID" value="NZ_BMMW01000003.1"/>
</dbReference>
<evidence type="ECO:0000259" key="1">
    <source>
        <dbReference type="Pfam" id="PF01243"/>
    </source>
</evidence>
<keyword evidence="3" id="KW-1185">Reference proteome</keyword>
<comment type="caution">
    <text evidence="2">The sequence shown here is derived from an EMBL/GenBank/DDBJ whole genome shotgun (WGS) entry which is preliminary data.</text>
</comment>
<feature type="domain" description="Pyridoxamine 5'-phosphate oxidase N-terminal" evidence="1">
    <location>
        <begin position="13"/>
        <end position="107"/>
    </location>
</feature>
<sequence>MSIVDEATPFGAQVAKRLADETIIWLTAIADDTPQPNPVWFLWAHDEFLVFSEPSAKRLGHIVASPRVSLNFNSTASGGDVAVFTGQGRVGVPPASADIAAYAKKYAKGFKDIKMTEESFFATYSTSIYIRPDHLRGF</sequence>
<dbReference type="InterPro" id="IPR012349">
    <property type="entry name" value="Split_barrel_FMN-bd"/>
</dbReference>
<dbReference type="Pfam" id="PF01243">
    <property type="entry name" value="PNPOx_N"/>
    <property type="match status" value="1"/>
</dbReference>
<accession>A0A917QME0</accession>
<dbReference type="AlphaFoldDB" id="A0A917QME0"/>
<evidence type="ECO:0000313" key="3">
    <source>
        <dbReference type="Proteomes" id="UP000612956"/>
    </source>
</evidence>
<dbReference type="SUPFAM" id="SSF50475">
    <property type="entry name" value="FMN-binding split barrel"/>
    <property type="match status" value="1"/>
</dbReference>
<dbReference type="InterPro" id="IPR011576">
    <property type="entry name" value="Pyridox_Oxase_N"/>
</dbReference>
<dbReference type="NCBIfam" id="TIGR03667">
    <property type="entry name" value="Rv3369"/>
    <property type="match status" value="1"/>
</dbReference>
<name>A0A917QME0_9NOCA</name>
<dbReference type="Proteomes" id="UP000612956">
    <property type="component" value="Unassembled WGS sequence"/>
</dbReference>
<gene>
    <name evidence="2" type="ORF">GCM10011591_32570</name>
</gene>
<evidence type="ECO:0000313" key="2">
    <source>
        <dbReference type="EMBL" id="GGK57867.1"/>
    </source>
</evidence>
<dbReference type="InterPro" id="IPR019966">
    <property type="entry name" value="F420-dep_enz_PPOX_Rv3369"/>
</dbReference>